<sequence length="232" mass="24414">MTPLSRLLLQAALLLSAALVTATPSSKLPTRQNTVAETPPRADCALVDCADRHKCVIINNIANCIPNDEKPDARPLCGKTRCPLGQECCNPSCGICTPPGRGCIKLLCRDDPPPKEEPPKRVECGHNLCAAGEICCNESCGYCRKPGELCTEEFCLTGPQCGPNRCPRGETCCNESCGYCTGPGARCTKEACLGPKCGDVFCKVGEKCCDAYCGMCAKDGMGCGGGCARPPN</sequence>
<dbReference type="EMBL" id="JAULSU010000006">
    <property type="protein sequence ID" value="KAK0614512.1"/>
    <property type="molecule type" value="Genomic_DNA"/>
</dbReference>
<evidence type="ECO:0000256" key="1">
    <source>
        <dbReference type="SAM" id="SignalP"/>
    </source>
</evidence>
<comment type="caution">
    <text evidence="2">The sequence shown here is derived from an EMBL/GenBank/DDBJ whole genome shotgun (WGS) entry which is preliminary data.</text>
</comment>
<name>A0AA40BUW0_9PEZI</name>
<reference evidence="2" key="1">
    <citation type="submission" date="2023-06" db="EMBL/GenBank/DDBJ databases">
        <title>Genome-scale phylogeny and comparative genomics of the fungal order Sordariales.</title>
        <authorList>
            <consortium name="Lawrence Berkeley National Laboratory"/>
            <person name="Hensen N."/>
            <person name="Bonometti L."/>
            <person name="Westerberg I."/>
            <person name="Brannstrom I.O."/>
            <person name="Guillou S."/>
            <person name="Cros-Aarteil S."/>
            <person name="Calhoun S."/>
            <person name="Haridas S."/>
            <person name="Kuo A."/>
            <person name="Mondo S."/>
            <person name="Pangilinan J."/>
            <person name="Riley R."/>
            <person name="Labutti K."/>
            <person name="Andreopoulos B."/>
            <person name="Lipzen A."/>
            <person name="Chen C."/>
            <person name="Yanf M."/>
            <person name="Daum C."/>
            <person name="Ng V."/>
            <person name="Clum A."/>
            <person name="Steindorff A."/>
            <person name="Ohm R."/>
            <person name="Martin F."/>
            <person name="Silar P."/>
            <person name="Natvig D."/>
            <person name="Lalanne C."/>
            <person name="Gautier V."/>
            <person name="Ament-Velasquez S.L."/>
            <person name="Kruys A."/>
            <person name="Hutchinson M.I."/>
            <person name="Powell A.J."/>
            <person name="Barry K."/>
            <person name="Miller A.N."/>
            <person name="Grigoriev I.V."/>
            <person name="Debuchy R."/>
            <person name="Gladieux P."/>
            <person name="Thoren M.H."/>
            <person name="Johannesson H."/>
        </authorList>
    </citation>
    <scope>NUCLEOTIDE SEQUENCE</scope>
    <source>
        <strain evidence="2">CBS 606.72</strain>
    </source>
</reference>
<evidence type="ECO:0000313" key="2">
    <source>
        <dbReference type="EMBL" id="KAK0614512.1"/>
    </source>
</evidence>
<proteinExistence type="predicted"/>
<keyword evidence="1" id="KW-0732">Signal</keyword>
<accession>A0AA40BUW0</accession>
<protein>
    <submittedName>
        <fullName evidence="2">Uncharacterized protein</fullName>
    </submittedName>
</protein>
<feature type="chain" id="PRO_5041360570" evidence="1">
    <location>
        <begin position="23"/>
        <end position="232"/>
    </location>
</feature>
<keyword evidence="3" id="KW-1185">Reference proteome</keyword>
<organism evidence="2 3">
    <name type="scientific">Immersiella caudata</name>
    <dbReference type="NCBI Taxonomy" id="314043"/>
    <lineage>
        <taxon>Eukaryota</taxon>
        <taxon>Fungi</taxon>
        <taxon>Dikarya</taxon>
        <taxon>Ascomycota</taxon>
        <taxon>Pezizomycotina</taxon>
        <taxon>Sordariomycetes</taxon>
        <taxon>Sordariomycetidae</taxon>
        <taxon>Sordariales</taxon>
        <taxon>Lasiosphaeriaceae</taxon>
        <taxon>Immersiella</taxon>
    </lineage>
</organism>
<dbReference type="AlphaFoldDB" id="A0AA40BUW0"/>
<gene>
    <name evidence="2" type="ORF">B0T14DRAFT_486803</name>
</gene>
<dbReference type="Proteomes" id="UP001175000">
    <property type="component" value="Unassembled WGS sequence"/>
</dbReference>
<feature type="signal peptide" evidence="1">
    <location>
        <begin position="1"/>
        <end position="22"/>
    </location>
</feature>
<evidence type="ECO:0000313" key="3">
    <source>
        <dbReference type="Proteomes" id="UP001175000"/>
    </source>
</evidence>